<dbReference type="Pfam" id="PF00096">
    <property type="entry name" value="zf-C2H2"/>
    <property type="match status" value="2"/>
</dbReference>
<comment type="similarity">
    <text evidence="2">Belongs to the krueppel C2H2-type zinc-finger protein family.</text>
</comment>
<evidence type="ECO:0000256" key="7">
    <source>
        <dbReference type="ARBA" id="ARBA00023015"/>
    </source>
</evidence>
<accession>A0AAD1RU45</accession>
<dbReference type="Pfam" id="PF16622">
    <property type="entry name" value="zf-C2H2_11"/>
    <property type="match status" value="1"/>
</dbReference>
<dbReference type="Pfam" id="PF16624">
    <property type="entry name" value="zf-C2H2_assoc2"/>
    <property type="match status" value="1"/>
</dbReference>
<sequence>MEKNISTLRKTHFLRNKQSKNETDTQEAKLAPTQKMYLRDKYCQTDHHHHGCCEPLPLLEPGDPPLLQQPVQTAKSGILQIIECFRSGTTQLKNMLLKEVDTIFECKTCRSLFRGLPNLITHKQFYCLTKGRIDENPIYEGNKQTESMRNLLDTIYPKEQPEYVINLEPIQSNRNAVFQFVTPAGETRASRNNTSEVVDVQTEPSGSVPKSDCTTAKEFEESTSTESVKIDDLFTTPAEAKSQLSDLMTQPVASGGENPFSCRICKKNFHCRRSIRRHIKKVHKKKLEDIKKFIEIQSIPTDSSAQSHMRLVHMTVGKSCPMCNKSFATKANVRRHIDEVHKGLKRDSITPETPAKSIKNISMSTASPKKSVKSIPRTPKSVNSDFSLSSCKCPYCKRRYTSQYLLRKHVQIVHKTAVCTADSKQDHATKTNGKVKFENSNSVDSSSSGSPQSELKGTTSANEKKSNHATQKNKAKSETGSPKSSSPIAGVKKCMKKPKFSAGFDFKQLYCKLCKRQFTSKQNLAKHIELHTDGSSIYVKFYRCPLCSYETRRKRDVIRHITVVHKRTQRALVKITANLESRAIKKPIESILEKVGKRNPQKDKMKRSNLKLDGASVSQSKKWEGGDTSIEVKVTKNFSLLKCNKCGKAFAKKTDLDQHKKNHKANPNNTAVDSKSKGRSTRSKTTV</sequence>
<evidence type="ECO:0000256" key="6">
    <source>
        <dbReference type="ARBA" id="ARBA00022833"/>
    </source>
</evidence>
<feature type="compositionally biased region" description="Basic residues" evidence="12">
    <location>
        <begin position="677"/>
        <end position="687"/>
    </location>
</feature>
<dbReference type="Pfam" id="PF13909">
    <property type="entry name" value="zf-H2C2_5"/>
    <property type="match status" value="1"/>
</dbReference>
<evidence type="ECO:0000259" key="13">
    <source>
        <dbReference type="PROSITE" id="PS50157"/>
    </source>
</evidence>
<evidence type="ECO:0000256" key="1">
    <source>
        <dbReference type="ARBA" id="ARBA00004123"/>
    </source>
</evidence>
<proteinExistence type="inferred from homology"/>
<feature type="domain" description="C2H2-type" evidence="13">
    <location>
        <begin position="260"/>
        <end position="288"/>
    </location>
</feature>
<dbReference type="InterPro" id="IPR041697">
    <property type="entry name" value="Znf-C2H2_11"/>
</dbReference>
<dbReference type="Proteomes" id="UP001295444">
    <property type="component" value="Chromosome 03"/>
</dbReference>
<keyword evidence="15" id="KW-1185">Reference proteome</keyword>
<feature type="compositionally biased region" description="Low complexity" evidence="12">
    <location>
        <begin position="440"/>
        <end position="453"/>
    </location>
</feature>
<dbReference type="InterPro" id="IPR013087">
    <property type="entry name" value="Znf_C2H2_type"/>
</dbReference>
<feature type="domain" description="C2H2-type" evidence="13">
    <location>
        <begin position="509"/>
        <end position="536"/>
    </location>
</feature>
<dbReference type="InterPro" id="IPR036236">
    <property type="entry name" value="Znf_C2H2_sf"/>
</dbReference>
<keyword evidence="3" id="KW-0479">Metal-binding</keyword>
<keyword evidence="10" id="KW-0539">Nucleus</keyword>
<keyword evidence="7" id="KW-0805">Transcription regulation</keyword>
<evidence type="ECO:0000256" key="8">
    <source>
        <dbReference type="ARBA" id="ARBA00023125"/>
    </source>
</evidence>
<dbReference type="GO" id="GO:0003677">
    <property type="term" value="F:DNA binding"/>
    <property type="evidence" value="ECO:0007669"/>
    <property type="project" value="UniProtKB-KW"/>
</dbReference>
<reference evidence="14" key="1">
    <citation type="submission" date="2022-03" db="EMBL/GenBank/DDBJ databases">
        <authorList>
            <person name="Alioto T."/>
            <person name="Alioto T."/>
            <person name="Gomez Garrido J."/>
        </authorList>
    </citation>
    <scope>NUCLEOTIDE SEQUENCE</scope>
</reference>
<dbReference type="PANTHER" id="PTHR21020">
    <property type="entry name" value="ZINC FINGER PROTEIN 800"/>
    <property type="match status" value="1"/>
</dbReference>
<feature type="compositionally biased region" description="Polar residues" evidence="12">
    <location>
        <begin position="468"/>
        <end position="487"/>
    </location>
</feature>
<feature type="region of interest" description="Disordered" evidence="12">
    <location>
        <begin position="656"/>
        <end position="687"/>
    </location>
</feature>
<evidence type="ECO:0000313" key="15">
    <source>
        <dbReference type="Proteomes" id="UP001295444"/>
    </source>
</evidence>
<dbReference type="PROSITE" id="PS00028">
    <property type="entry name" value="ZINC_FINGER_C2H2_1"/>
    <property type="match status" value="5"/>
</dbReference>
<dbReference type="PANTHER" id="PTHR21020:SF0">
    <property type="entry name" value="ZINC FINGER PROTEIN 800"/>
    <property type="match status" value="1"/>
</dbReference>
<dbReference type="SMART" id="SM00355">
    <property type="entry name" value="ZnF_C2H2"/>
    <property type="match status" value="7"/>
</dbReference>
<keyword evidence="5 11" id="KW-0863">Zinc-finger</keyword>
<feature type="region of interest" description="Disordered" evidence="12">
    <location>
        <begin position="597"/>
        <end position="622"/>
    </location>
</feature>
<evidence type="ECO:0000313" key="14">
    <source>
        <dbReference type="EMBL" id="CAH2278187.1"/>
    </source>
</evidence>
<feature type="region of interest" description="Disordered" evidence="12">
    <location>
        <begin position="421"/>
        <end position="490"/>
    </location>
</feature>
<evidence type="ECO:0000256" key="10">
    <source>
        <dbReference type="ARBA" id="ARBA00023242"/>
    </source>
</evidence>
<dbReference type="Gene3D" id="3.30.160.60">
    <property type="entry name" value="Classic Zinc Finger"/>
    <property type="match status" value="3"/>
</dbReference>
<dbReference type="GO" id="GO:0005634">
    <property type="term" value="C:nucleus"/>
    <property type="evidence" value="ECO:0007669"/>
    <property type="project" value="UniProtKB-SubCell"/>
</dbReference>
<evidence type="ECO:0000256" key="12">
    <source>
        <dbReference type="SAM" id="MobiDB-lite"/>
    </source>
</evidence>
<organism evidence="14 15">
    <name type="scientific">Pelobates cultripes</name>
    <name type="common">Western spadefoot toad</name>
    <dbReference type="NCBI Taxonomy" id="61616"/>
    <lineage>
        <taxon>Eukaryota</taxon>
        <taxon>Metazoa</taxon>
        <taxon>Chordata</taxon>
        <taxon>Craniata</taxon>
        <taxon>Vertebrata</taxon>
        <taxon>Euteleostomi</taxon>
        <taxon>Amphibia</taxon>
        <taxon>Batrachia</taxon>
        <taxon>Anura</taxon>
        <taxon>Pelobatoidea</taxon>
        <taxon>Pelobatidae</taxon>
        <taxon>Pelobates</taxon>
    </lineage>
</organism>
<name>A0AAD1RU45_PELCU</name>
<feature type="region of interest" description="Disordered" evidence="12">
    <location>
        <begin position="364"/>
        <end position="385"/>
    </location>
</feature>
<dbReference type="PROSITE" id="PS50157">
    <property type="entry name" value="ZINC_FINGER_C2H2_2"/>
    <property type="match status" value="4"/>
</dbReference>
<evidence type="ECO:0000256" key="11">
    <source>
        <dbReference type="PROSITE-ProRule" id="PRU00042"/>
    </source>
</evidence>
<evidence type="ECO:0000256" key="5">
    <source>
        <dbReference type="ARBA" id="ARBA00022771"/>
    </source>
</evidence>
<dbReference type="SUPFAM" id="SSF57667">
    <property type="entry name" value="beta-beta-alpha zinc fingers"/>
    <property type="match status" value="3"/>
</dbReference>
<dbReference type="Pfam" id="PF12874">
    <property type="entry name" value="zf-met"/>
    <property type="match status" value="1"/>
</dbReference>
<feature type="region of interest" description="Disordered" evidence="12">
    <location>
        <begin position="1"/>
        <end position="28"/>
    </location>
</feature>
<keyword evidence="9" id="KW-0804">Transcription</keyword>
<keyword evidence="8" id="KW-0238">DNA-binding</keyword>
<feature type="domain" description="C2H2-type" evidence="13">
    <location>
        <begin position="641"/>
        <end position="668"/>
    </location>
</feature>
<keyword evidence="4" id="KW-0677">Repeat</keyword>
<evidence type="ECO:0000256" key="3">
    <source>
        <dbReference type="ARBA" id="ARBA00022723"/>
    </source>
</evidence>
<comment type="subcellular location">
    <subcellularLocation>
        <location evidence="1">Nucleus</location>
    </subcellularLocation>
</comment>
<evidence type="ECO:0000256" key="4">
    <source>
        <dbReference type="ARBA" id="ARBA00022737"/>
    </source>
</evidence>
<keyword evidence="6" id="KW-0862">Zinc</keyword>
<dbReference type="EMBL" id="OW240914">
    <property type="protein sequence ID" value="CAH2278187.1"/>
    <property type="molecule type" value="Genomic_DNA"/>
</dbReference>
<gene>
    <name evidence="14" type="ORF">PECUL_23A047178</name>
</gene>
<evidence type="ECO:0000256" key="2">
    <source>
        <dbReference type="ARBA" id="ARBA00006991"/>
    </source>
</evidence>
<feature type="domain" description="C2H2-type" evidence="13">
    <location>
        <begin position="318"/>
        <end position="346"/>
    </location>
</feature>
<dbReference type="InterPro" id="IPR039149">
    <property type="entry name" value="ZNF800"/>
</dbReference>
<feature type="compositionally biased region" description="Basic residues" evidence="12">
    <location>
        <begin position="9"/>
        <end position="18"/>
    </location>
</feature>
<dbReference type="GO" id="GO:0008270">
    <property type="term" value="F:zinc ion binding"/>
    <property type="evidence" value="ECO:0007669"/>
    <property type="project" value="UniProtKB-KW"/>
</dbReference>
<protein>
    <submittedName>
        <fullName evidence="14">Zinc finger 800 isoform X1</fullName>
    </submittedName>
</protein>
<dbReference type="AlphaFoldDB" id="A0AAD1RU45"/>
<feature type="region of interest" description="Disordered" evidence="12">
    <location>
        <begin position="189"/>
        <end position="213"/>
    </location>
</feature>
<evidence type="ECO:0000256" key="9">
    <source>
        <dbReference type="ARBA" id="ARBA00023163"/>
    </source>
</evidence>